<reference evidence="1" key="1">
    <citation type="submission" date="2019-08" db="EMBL/GenBank/DDBJ databases">
        <title>The genome of the North American firefly Photinus pyralis.</title>
        <authorList>
            <consortium name="Photinus pyralis genome working group"/>
            <person name="Fallon T.R."/>
            <person name="Sander Lower S.E."/>
            <person name="Weng J.-K."/>
        </authorList>
    </citation>
    <scope>NUCLEOTIDE SEQUENCE</scope>
    <source>
        <strain evidence="1">TRF0915ILg1</strain>
        <tissue evidence="1">Whole body</tissue>
    </source>
</reference>
<dbReference type="GO" id="GO:0004659">
    <property type="term" value="F:prenyltransferase activity"/>
    <property type="evidence" value="ECO:0007669"/>
    <property type="project" value="InterPro"/>
</dbReference>
<dbReference type="GO" id="GO:0042811">
    <property type="term" value="P:pheromone biosynthetic process"/>
    <property type="evidence" value="ECO:0007669"/>
    <property type="project" value="UniProtKB-ARBA"/>
</dbReference>
<name>A0A8K0DH33_IGNLU</name>
<evidence type="ECO:0000313" key="2">
    <source>
        <dbReference type="Proteomes" id="UP000801492"/>
    </source>
</evidence>
<comment type="caution">
    <text evidence="1">The sequence shown here is derived from an EMBL/GenBank/DDBJ whole genome shotgun (WGS) entry which is preliminary data.</text>
</comment>
<dbReference type="InterPro" id="IPR008949">
    <property type="entry name" value="Isoprenoid_synthase_dom_sf"/>
</dbReference>
<dbReference type="SUPFAM" id="SSF48576">
    <property type="entry name" value="Terpenoid synthases"/>
    <property type="match status" value="1"/>
</dbReference>
<dbReference type="EMBL" id="VTPC01001119">
    <property type="protein sequence ID" value="KAF2903052.1"/>
    <property type="molecule type" value="Genomic_DNA"/>
</dbReference>
<sequence length="115" mass="13262">RLVMNEIFGDESRIDDIQDGTIIRRRKLCAHLVYGIGRTVNISCRLLVRCFEMFSTVDNLAAMKSLSDTCKGFLHGQVMDVSRREKSICPTEDEYKLMVLNSKHLPHLTSRRPTY</sequence>
<dbReference type="OrthoDB" id="6921389at2759"/>
<evidence type="ECO:0000313" key="1">
    <source>
        <dbReference type="EMBL" id="KAF2903052.1"/>
    </source>
</evidence>
<feature type="non-terminal residue" evidence="1">
    <location>
        <position position="1"/>
    </location>
</feature>
<dbReference type="Proteomes" id="UP000801492">
    <property type="component" value="Unassembled WGS sequence"/>
</dbReference>
<accession>A0A8K0DH33</accession>
<dbReference type="Pfam" id="PF00348">
    <property type="entry name" value="polyprenyl_synt"/>
    <property type="match status" value="1"/>
</dbReference>
<keyword evidence="2" id="KW-1185">Reference proteome</keyword>
<gene>
    <name evidence="1" type="ORF">ILUMI_03130</name>
</gene>
<organism evidence="1 2">
    <name type="scientific">Ignelater luminosus</name>
    <name type="common">Cucubano</name>
    <name type="synonym">Pyrophorus luminosus</name>
    <dbReference type="NCBI Taxonomy" id="2038154"/>
    <lineage>
        <taxon>Eukaryota</taxon>
        <taxon>Metazoa</taxon>
        <taxon>Ecdysozoa</taxon>
        <taxon>Arthropoda</taxon>
        <taxon>Hexapoda</taxon>
        <taxon>Insecta</taxon>
        <taxon>Pterygota</taxon>
        <taxon>Neoptera</taxon>
        <taxon>Endopterygota</taxon>
        <taxon>Coleoptera</taxon>
        <taxon>Polyphaga</taxon>
        <taxon>Elateriformia</taxon>
        <taxon>Elateroidea</taxon>
        <taxon>Elateridae</taxon>
        <taxon>Agrypninae</taxon>
        <taxon>Pyrophorini</taxon>
        <taxon>Ignelater</taxon>
    </lineage>
</organism>
<dbReference type="Gene3D" id="1.10.600.10">
    <property type="entry name" value="Farnesyl Diphosphate Synthase"/>
    <property type="match status" value="1"/>
</dbReference>
<proteinExistence type="predicted"/>
<dbReference type="AlphaFoldDB" id="A0A8K0DH33"/>
<dbReference type="CDD" id="cd00867">
    <property type="entry name" value="Trans_IPPS"/>
    <property type="match status" value="1"/>
</dbReference>
<dbReference type="InterPro" id="IPR000092">
    <property type="entry name" value="Polyprenyl_synt"/>
</dbReference>
<protein>
    <submittedName>
        <fullName evidence="1">Uncharacterized protein</fullName>
    </submittedName>
</protein>
<dbReference type="GO" id="GO:0008299">
    <property type="term" value="P:isoprenoid biosynthetic process"/>
    <property type="evidence" value="ECO:0007669"/>
    <property type="project" value="InterPro"/>
</dbReference>